<dbReference type="RefSeq" id="WP_315626267.1">
    <property type="nucleotide sequence ID" value="NZ_JAUHMF010000010.1"/>
</dbReference>
<name>A0ABU3NS20_9CHLR</name>
<dbReference type="Proteomes" id="UP001254165">
    <property type="component" value="Unassembled WGS sequence"/>
</dbReference>
<comment type="caution">
    <text evidence="1">The sequence shown here is derived from an EMBL/GenBank/DDBJ whole genome shotgun (WGS) entry which is preliminary data.</text>
</comment>
<evidence type="ECO:0000313" key="2">
    <source>
        <dbReference type="Proteomes" id="UP001254165"/>
    </source>
</evidence>
<evidence type="ECO:0000313" key="1">
    <source>
        <dbReference type="EMBL" id="MDT8899610.1"/>
    </source>
</evidence>
<gene>
    <name evidence="1" type="ORF">QYE77_15195</name>
</gene>
<organism evidence="1 2">
    <name type="scientific">Thermanaerothrix solaris</name>
    <dbReference type="NCBI Taxonomy" id="3058434"/>
    <lineage>
        <taxon>Bacteria</taxon>
        <taxon>Bacillati</taxon>
        <taxon>Chloroflexota</taxon>
        <taxon>Anaerolineae</taxon>
        <taxon>Anaerolineales</taxon>
        <taxon>Anaerolineaceae</taxon>
        <taxon>Thermanaerothrix</taxon>
    </lineage>
</organism>
<accession>A0ABU3NS20</accession>
<proteinExistence type="predicted"/>
<protein>
    <submittedName>
        <fullName evidence="1">Uncharacterized protein</fullName>
    </submittedName>
</protein>
<keyword evidence="1" id="KW-0614">Plasmid</keyword>
<reference evidence="1 2" key="1">
    <citation type="submission" date="2023-07" db="EMBL/GenBank/DDBJ databases">
        <title>Novel species of Thermanaerothrix with wide hydrolytic capabilities.</title>
        <authorList>
            <person name="Zayulina K.S."/>
            <person name="Podosokorskaya O.A."/>
            <person name="Elcheninov A.G."/>
        </authorList>
    </citation>
    <scope>NUCLEOTIDE SEQUENCE [LARGE SCALE GENOMIC DNA]</scope>
    <source>
        <strain evidence="1 2">4228-RoL</strain>
        <plasmid evidence="1">p4228-RoL</plasmid>
    </source>
</reference>
<geneLocation type="plasmid" evidence="1">
    <name>p4228-RoL</name>
</geneLocation>
<dbReference type="EMBL" id="JAUHMF010000010">
    <property type="protein sequence ID" value="MDT8899610.1"/>
    <property type="molecule type" value="Genomic_DNA"/>
</dbReference>
<keyword evidence="2" id="KW-1185">Reference proteome</keyword>
<sequence>MTQGVPVEIVARNLEQEYSVLPPAISLNRVLNTIPVLTHATAVLGVGTDCVPILWDAQGGKNLLVIGEGLILPWQVLDAARVSLAQNNTRHLVELTWVTARERPGEYGSTTVVSPYERTLEQTLRRLADLVDRRQHGQNRGAVQVLILDDLAQVLKADVEAHWALEFVLERGAGVGVQALAAVDSSTLTRRPVKGWDGRFGLVLRQREGEAVFATPRGALMPVEV</sequence>